<evidence type="ECO:0000256" key="7">
    <source>
        <dbReference type="ARBA" id="ARBA00023237"/>
    </source>
</evidence>
<evidence type="ECO:0000256" key="8">
    <source>
        <dbReference type="SAM" id="SignalP"/>
    </source>
</evidence>
<evidence type="ECO:0000256" key="6">
    <source>
        <dbReference type="ARBA" id="ARBA00023136"/>
    </source>
</evidence>
<name>A0A975A308_9BACT</name>
<keyword evidence="5" id="KW-0812">Transmembrane</keyword>
<comment type="subcellular location">
    <subcellularLocation>
        <location evidence="1">Cell outer membrane</location>
    </subcellularLocation>
</comment>
<keyword evidence="4" id="KW-1134">Transmembrane beta strand</keyword>
<dbReference type="AlphaFoldDB" id="A0A975A308"/>
<dbReference type="GO" id="GO:1990281">
    <property type="term" value="C:efflux pump complex"/>
    <property type="evidence" value="ECO:0007669"/>
    <property type="project" value="TreeGrafter"/>
</dbReference>
<sequence>MNKFSYFILFLLLLFQLDGLAQNRQFTLEEVIDRAVNQSPAAKQAETRKENRYWQYRFYKSNYNPQLRLNGTAPDYNRDFFSNRIDDGTIVFQSREQVSSFANLGIEQPLFFTGGNVSINSNLNYFDDLDRNISQYNTTLFNIRLNQPIFGFNSLKWDKRTEPLRYEESKREFVEERESIARTAVDRFFSFLDAQINLQIAEFNLANNDTIYKIEEGRYNIGTTSKDKLLQVELQLLRSRQDVAQAQLDMETARLQLRSFTGLNNEESDFMLILPEEVPLFKVNFDDALNYAQKNRADYIAFERRKIEAEREVAEARAQRFQTDFTASYGLNNASSDVNDLYTDPNNQQRFNVSFNIPLIDWGRNKARMKTALANQQLNDYVIAQDEQNFEQEILTKVRQFEVLMVQLEITKKSDEVAQERYQVAQNRYLIGKIDITNLNIALTEKDNAKRSYVNALRSFWTAYYDLRRLTLYDFYNNQLLYNEDLEQ</sequence>
<keyword evidence="8" id="KW-0732">Signal</keyword>
<feature type="signal peptide" evidence="8">
    <location>
        <begin position="1"/>
        <end position="21"/>
    </location>
</feature>
<dbReference type="SUPFAM" id="SSF56954">
    <property type="entry name" value="Outer membrane efflux proteins (OEP)"/>
    <property type="match status" value="1"/>
</dbReference>
<dbReference type="InterPro" id="IPR003423">
    <property type="entry name" value="OMP_efflux"/>
</dbReference>
<evidence type="ECO:0000256" key="2">
    <source>
        <dbReference type="ARBA" id="ARBA00007613"/>
    </source>
</evidence>
<dbReference type="RefSeq" id="WP_205723628.1">
    <property type="nucleotide sequence ID" value="NZ_CP070608.1"/>
</dbReference>
<dbReference type="GO" id="GO:0015562">
    <property type="term" value="F:efflux transmembrane transporter activity"/>
    <property type="evidence" value="ECO:0007669"/>
    <property type="project" value="InterPro"/>
</dbReference>
<reference evidence="9" key="1">
    <citation type="submission" date="2021-02" db="EMBL/GenBank/DDBJ databases">
        <title>Fulvivirga sp. S481 isolated from sea water.</title>
        <authorList>
            <person name="Bae S.S."/>
            <person name="Baek K."/>
        </authorList>
    </citation>
    <scope>NUCLEOTIDE SEQUENCE</scope>
    <source>
        <strain evidence="9">S481</strain>
    </source>
</reference>
<proteinExistence type="inferred from homology"/>
<organism evidence="9 10">
    <name type="scientific">Fulvivirga lutea</name>
    <dbReference type="NCBI Taxonomy" id="2810512"/>
    <lineage>
        <taxon>Bacteria</taxon>
        <taxon>Pseudomonadati</taxon>
        <taxon>Bacteroidota</taxon>
        <taxon>Cytophagia</taxon>
        <taxon>Cytophagales</taxon>
        <taxon>Fulvivirgaceae</taxon>
        <taxon>Fulvivirga</taxon>
    </lineage>
</organism>
<keyword evidence="10" id="KW-1185">Reference proteome</keyword>
<dbReference type="EMBL" id="CP070608">
    <property type="protein sequence ID" value="QSE99117.1"/>
    <property type="molecule type" value="Genomic_DNA"/>
</dbReference>
<evidence type="ECO:0000256" key="5">
    <source>
        <dbReference type="ARBA" id="ARBA00022692"/>
    </source>
</evidence>
<evidence type="ECO:0000313" key="9">
    <source>
        <dbReference type="EMBL" id="QSE99117.1"/>
    </source>
</evidence>
<comment type="similarity">
    <text evidence="2">Belongs to the outer membrane factor (OMF) (TC 1.B.17) family.</text>
</comment>
<keyword evidence="6" id="KW-0472">Membrane</keyword>
<dbReference type="GO" id="GO:0009279">
    <property type="term" value="C:cell outer membrane"/>
    <property type="evidence" value="ECO:0007669"/>
    <property type="project" value="UniProtKB-SubCell"/>
</dbReference>
<keyword evidence="7" id="KW-0998">Cell outer membrane</keyword>
<dbReference type="Gene3D" id="1.20.1600.10">
    <property type="entry name" value="Outer membrane efflux proteins (OEP)"/>
    <property type="match status" value="1"/>
</dbReference>
<evidence type="ECO:0000256" key="4">
    <source>
        <dbReference type="ARBA" id="ARBA00022452"/>
    </source>
</evidence>
<protein>
    <submittedName>
        <fullName evidence="9">TolC family protein</fullName>
    </submittedName>
</protein>
<keyword evidence="3" id="KW-0813">Transport</keyword>
<dbReference type="KEGG" id="fuv:JR347_08525"/>
<gene>
    <name evidence="9" type="ORF">JR347_08525</name>
</gene>
<accession>A0A975A308</accession>
<dbReference type="Pfam" id="PF02321">
    <property type="entry name" value="OEP"/>
    <property type="match status" value="2"/>
</dbReference>
<dbReference type="InterPro" id="IPR051906">
    <property type="entry name" value="TolC-like"/>
</dbReference>
<evidence type="ECO:0000256" key="1">
    <source>
        <dbReference type="ARBA" id="ARBA00004442"/>
    </source>
</evidence>
<dbReference type="GO" id="GO:0015288">
    <property type="term" value="F:porin activity"/>
    <property type="evidence" value="ECO:0007669"/>
    <property type="project" value="TreeGrafter"/>
</dbReference>
<evidence type="ECO:0000313" key="10">
    <source>
        <dbReference type="Proteomes" id="UP000662783"/>
    </source>
</evidence>
<dbReference type="Proteomes" id="UP000662783">
    <property type="component" value="Chromosome"/>
</dbReference>
<feature type="chain" id="PRO_5037501942" evidence="8">
    <location>
        <begin position="22"/>
        <end position="488"/>
    </location>
</feature>
<dbReference type="PANTHER" id="PTHR30026">
    <property type="entry name" value="OUTER MEMBRANE PROTEIN TOLC"/>
    <property type="match status" value="1"/>
</dbReference>
<evidence type="ECO:0000256" key="3">
    <source>
        <dbReference type="ARBA" id="ARBA00022448"/>
    </source>
</evidence>
<dbReference type="PANTHER" id="PTHR30026:SF20">
    <property type="entry name" value="OUTER MEMBRANE PROTEIN TOLC"/>
    <property type="match status" value="1"/>
</dbReference>